<dbReference type="EMBL" id="LSRX01000855">
    <property type="protein sequence ID" value="OLP87540.1"/>
    <property type="molecule type" value="Genomic_DNA"/>
</dbReference>
<dbReference type="InterPro" id="IPR036259">
    <property type="entry name" value="MFS_trans_sf"/>
</dbReference>
<dbReference type="PANTHER" id="PTHR11328">
    <property type="entry name" value="MAJOR FACILITATOR SUPERFAMILY DOMAIN-CONTAINING PROTEIN"/>
    <property type="match status" value="1"/>
</dbReference>
<keyword evidence="2" id="KW-0472">Membrane</keyword>
<feature type="transmembrane region" description="Helical" evidence="2">
    <location>
        <begin position="710"/>
        <end position="731"/>
    </location>
</feature>
<evidence type="ECO:0000256" key="2">
    <source>
        <dbReference type="SAM" id="Phobius"/>
    </source>
</evidence>
<feature type="transmembrane region" description="Helical" evidence="2">
    <location>
        <begin position="303"/>
        <end position="324"/>
    </location>
</feature>
<feature type="transmembrane region" description="Helical" evidence="2">
    <location>
        <begin position="680"/>
        <end position="704"/>
    </location>
</feature>
<dbReference type="AlphaFoldDB" id="A0A1Q9CX81"/>
<dbReference type="GO" id="GO:0008643">
    <property type="term" value="P:carbohydrate transport"/>
    <property type="evidence" value="ECO:0007669"/>
    <property type="project" value="InterPro"/>
</dbReference>
<protein>
    <submittedName>
        <fullName evidence="3">Putative sulfoquinovose importer</fullName>
    </submittedName>
</protein>
<evidence type="ECO:0000313" key="4">
    <source>
        <dbReference type="Proteomes" id="UP000186817"/>
    </source>
</evidence>
<dbReference type="PANTHER" id="PTHR11328:SF24">
    <property type="entry name" value="MAJOR FACILITATOR SUPERFAMILY (MFS) PROFILE DOMAIN-CONTAINING PROTEIN"/>
    <property type="match status" value="1"/>
</dbReference>
<proteinExistence type="inferred from homology"/>
<feature type="transmembrane region" description="Helical" evidence="2">
    <location>
        <begin position="489"/>
        <end position="508"/>
    </location>
</feature>
<dbReference type="GO" id="GO:0005886">
    <property type="term" value="C:plasma membrane"/>
    <property type="evidence" value="ECO:0007669"/>
    <property type="project" value="TreeGrafter"/>
</dbReference>
<name>A0A1Q9CX81_SYMMI</name>
<dbReference type="Pfam" id="PF13347">
    <property type="entry name" value="MFS_2"/>
    <property type="match status" value="1"/>
</dbReference>
<feature type="transmembrane region" description="Helical" evidence="2">
    <location>
        <begin position="159"/>
        <end position="185"/>
    </location>
</feature>
<dbReference type="Gene3D" id="1.20.1250.20">
    <property type="entry name" value="MFS general substrate transporter like domains"/>
    <property type="match status" value="1"/>
</dbReference>
<keyword evidence="2" id="KW-0812">Transmembrane</keyword>
<evidence type="ECO:0000313" key="3">
    <source>
        <dbReference type="EMBL" id="OLP87540.1"/>
    </source>
</evidence>
<dbReference type="GO" id="GO:0015293">
    <property type="term" value="F:symporter activity"/>
    <property type="evidence" value="ECO:0007669"/>
    <property type="project" value="InterPro"/>
</dbReference>
<feature type="transmembrane region" description="Helical" evidence="2">
    <location>
        <begin position="465"/>
        <end position="483"/>
    </location>
</feature>
<sequence>MASQRQLHVLRQGFAERGEAWLHAELEKHSVRELHWVAAAAGVPRNADGRQRSKQELLDALCRCIAEKEDDELQDEPFPQQLWEDTLLALAAHRKANQDEPFPQRLYNQWEEGEYTDQHIIEEHGAAIWYKFLSKRHHRREARRLAREHEEWLNRPMSLLLGFPVIAVVVFLRCHRLVIDCIFIARDSGYRSFDYDFRFERASKYAVTGPFLFMAALLVPVFNALSWAPPTALSFEAQQESESWYALSSNQNLTPPTFSSFGAAVWYGVFHILVRVVGDPLHDTANNALVAELTPDYQEKTSVWSFFELWSVLGMLFGMVTPILGESECASTPENGCYFYLQFAILVGVLFSASTLLKCWLVKERAAKTLEKEPTSLVASIVSCFKNYPYSILVFSDMVEGFGANLPMVVLPYILDWVVGKQAAEDLIGSSGMLFAACVVGHMVVRIVATPVWKSLANRYGKFKLFVAFNIFYGLHMFLFLMVGQGSALLAVILCATWGTAYAGHWLLRDITSDVLDYDELLTGHRHEAQFLMALDLVPRICEVPADALPFLLMSYYGYNPDLPQQPESVQWVIRMSFSVVPGLAGIFGTFVLYFFKLRNSKQHADIVNGVIAHQQGQTVVDPLTGLIMPPIKRHADNSAEYEGRVVGAKAMQILEHFFASEINAACAAGDVGKLVCRPVLYCVIAFCVAVPGVAITVAGWPAMYAGEHSWAPIGMILIGFAVIALAFNGVRVRQAFLAKSSVTVEDLKVLVSISRSRGLLPGGVKGVVGQIDSTPVVSSTSKDIDRE</sequence>
<comment type="similarity">
    <text evidence="1">Belongs to the major facilitator superfamily.</text>
</comment>
<dbReference type="InterPro" id="IPR039672">
    <property type="entry name" value="MFS_2"/>
</dbReference>
<keyword evidence="4" id="KW-1185">Reference proteome</keyword>
<reference evidence="3 4" key="1">
    <citation type="submission" date="2016-02" db="EMBL/GenBank/DDBJ databases">
        <title>Genome analysis of coral dinoflagellate symbionts highlights evolutionary adaptations to a symbiotic lifestyle.</title>
        <authorList>
            <person name="Aranda M."/>
            <person name="Li Y."/>
            <person name="Liew Y.J."/>
            <person name="Baumgarten S."/>
            <person name="Simakov O."/>
            <person name="Wilson M."/>
            <person name="Piel J."/>
            <person name="Ashoor H."/>
            <person name="Bougouffa S."/>
            <person name="Bajic V.B."/>
            <person name="Ryu T."/>
            <person name="Ravasi T."/>
            <person name="Bayer T."/>
            <person name="Micklem G."/>
            <person name="Kim H."/>
            <person name="Bhak J."/>
            <person name="Lajeunesse T.C."/>
            <person name="Voolstra C.R."/>
        </authorList>
    </citation>
    <scope>NUCLEOTIDE SEQUENCE [LARGE SCALE GENOMIC DNA]</scope>
    <source>
        <strain evidence="3 4">CCMP2467</strain>
    </source>
</reference>
<organism evidence="3 4">
    <name type="scientific">Symbiodinium microadriaticum</name>
    <name type="common">Dinoflagellate</name>
    <name type="synonym">Zooxanthella microadriatica</name>
    <dbReference type="NCBI Taxonomy" id="2951"/>
    <lineage>
        <taxon>Eukaryota</taxon>
        <taxon>Sar</taxon>
        <taxon>Alveolata</taxon>
        <taxon>Dinophyceae</taxon>
        <taxon>Suessiales</taxon>
        <taxon>Symbiodiniaceae</taxon>
        <taxon>Symbiodinium</taxon>
    </lineage>
</organism>
<keyword evidence="2" id="KW-1133">Transmembrane helix</keyword>
<accession>A0A1Q9CX81</accession>
<gene>
    <name evidence="3" type="primary">yihO</name>
    <name evidence="3" type="ORF">AK812_SmicGene31233</name>
</gene>
<feature type="transmembrane region" description="Helical" evidence="2">
    <location>
        <begin position="427"/>
        <end position="453"/>
    </location>
</feature>
<feature type="transmembrane region" description="Helical" evidence="2">
    <location>
        <begin position="205"/>
        <end position="225"/>
    </location>
</feature>
<dbReference type="Proteomes" id="UP000186817">
    <property type="component" value="Unassembled WGS sequence"/>
</dbReference>
<feature type="transmembrane region" description="Helical" evidence="2">
    <location>
        <begin position="339"/>
        <end position="362"/>
    </location>
</feature>
<evidence type="ECO:0000256" key="1">
    <source>
        <dbReference type="ARBA" id="ARBA00008335"/>
    </source>
</evidence>
<dbReference type="OrthoDB" id="410846at2759"/>
<dbReference type="SUPFAM" id="SSF103473">
    <property type="entry name" value="MFS general substrate transporter"/>
    <property type="match status" value="1"/>
</dbReference>
<feature type="transmembrane region" description="Helical" evidence="2">
    <location>
        <begin position="572"/>
        <end position="596"/>
    </location>
</feature>
<comment type="caution">
    <text evidence="3">The sequence shown here is derived from an EMBL/GenBank/DDBJ whole genome shotgun (WGS) entry which is preliminary data.</text>
</comment>